<dbReference type="OrthoDB" id="2735536at2759"/>
<dbReference type="AlphaFoldDB" id="A0A6A6GHK2"/>
<sequence>MFSPLIFITGSTGFIGAHTVLQSLEAGYRVRLSVRKESQISSLRTVFADHIANVDFVVIPNLSADGAHDGALKDVTYIFHIASPMPGTGDDFKTEYLAPAVDSTTALLDAANKTPSIKRVVIVSSVVALVPLEELATGNFHAKEGNNPSIAIDPDMPFPSDPEQNAMAKYSASKIFAHRATLEWVASVKPSFTVVTLHPVFVFGQNLLQTKANSLEGTNGMLWGALHSESPFFNLMAVDVRDVAAAHVKALSVDAEKGKVEEFLLHAGEAEGWTWEKVGEFAKGRYPAFGFKVQGAGPVTPTVDTTRAREKLGVKFRTMADTLSSFLDHQVKLRASL</sequence>
<dbReference type="GO" id="GO:0016616">
    <property type="term" value="F:oxidoreductase activity, acting on the CH-OH group of donors, NAD or NADP as acceptor"/>
    <property type="evidence" value="ECO:0007669"/>
    <property type="project" value="TreeGrafter"/>
</dbReference>
<evidence type="ECO:0000259" key="3">
    <source>
        <dbReference type="Pfam" id="PF01370"/>
    </source>
</evidence>
<dbReference type="SUPFAM" id="SSF51735">
    <property type="entry name" value="NAD(P)-binding Rossmann-fold domains"/>
    <property type="match status" value="1"/>
</dbReference>
<proteinExistence type="inferred from homology"/>
<dbReference type="InterPro" id="IPR001509">
    <property type="entry name" value="Epimerase_deHydtase"/>
</dbReference>
<keyword evidence="1" id="KW-0560">Oxidoreductase</keyword>
<accession>A0A6A6GHK2</accession>
<evidence type="ECO:0000313" key="4">
    <source>
        <dbReference type="EMBL" id="KAF2225186.1"/>
    </source>
</evidence>
<dbReference type="Pfam" id="PF01370">
    <property type="entry name" value="Epimerase"/>
    <property type="match status" value="1"/>
</dbReference>
<reference evidence="5" key="1">
    <citation type="journal article" date="2020" name="Stud. Mycol.">
        <title>101 Dothideomycetes genomes: A test case for predicting lifestyles and emergence of pathogens.</title>
        <authorList>
            <person name="Haridas S."/>
            <person name="Albert R."/>
            <person name="Binder M."/>
            <person name="Bloem J."/>
            <person name="LaButti K."/>
            <person name="Salamov A."/>
            <person name="Andreopoulos B."/>
            <person name="Baker S."/>
            <person name="Barry K."/>
            <person name="Bills G."/>
            <person name="Bluhm B."/>
            <person name="Cannon C."/>
            <person name="Castanera R."/>
            <person name="Culley D."/>
            <person name="Daum C."/>
            <person name="Ezra D."/>
            <person name="Gonzalez J."/>
            <person name="Henrissat B."/>
            <person name="Kuo A."/>
            <person name="Liang C."/>
            <person name="Lipzen A."/>
            <person name="Lutzoni F."/>
            <person name="Magnuson J."/>
            <person name="Mondo S."/>
            <person name="Nolan M."/>
            <person name="Ohm R."/>
            <person name="Pangilinan J."/>
            <person name="Park H.-J."/>
            <person name="Ramirez L."/>
            <person name="Alfaro M."/>
            <person name="Sun H."/>
            <person name="Tritt A."/>
            <person name="Yoshinaga Y."/>
            <person name="Zwiers L.-H."/>
            <person name="Turgeon B."/>
            <person name="Goodwin S."/>
            <person name="Spatafora J."/>
            <person name="Crous P."/>
            <person name="Grigoriev I."/>
        </authorList>
    </citation>
    <scope>NUCLEOTIDE SEQUENCE [LARGE SCALE GENOMIC DNA]</scope>
    <source>
        <strain evidence="5">CECT 20119</strain>
    </source>
</reference>
<dbReference type="EMBL" id="ML992504">
    <property type="protein sequence ID" value="KAF2225186.1"/>
    <property type="molecule type" value="Genomic_DNA"/>
</dbReference>
<dbReference type="PANTHER" id="PTHR10366:SF812">
    <property type="entry name" value="VPS9 DOMAIN-CONTAINING PROTEIN"/>
    <property type="match status" value="1"/>
</dbReference>
<gene>
    <name evidence="4" type="ORF">BDZ85DRAFT_89746</name>
</gene>
<dbReference type="Gene3D" id="3.40.50.720">
    <property type="entry name" value="NAD(P)-binding Rossmann-like Domain"/>
    <property type="match status" value="1"/>
</dbReference>
<evidence type="ECO:0000313" key="5">
    <source>
        <dbReference type="Proteomes" id="UP000799538"/>
    </source>
</evidence>
<dbReference type="InterPro" id="IPR050425">
    <property type="entry name" value="NAD(P)_dehydrat-like"/>
</dbReference>
<protein>
    <submittedName>
        <fullName evidence="4">NAD dependent epimerase/dehydratase</fullName>
    </submittedName>
</protein>
<name>A0A6A6GHK2_9PEZI</name>
<feature type="domain" description="NAD-dependent epimerase/dehydratase" evidence="3">
    <location>
        <begin position="6"/>
        <end position="257"/>
    </location>
</feature>
<evidence type="ECO:0000256" key="1">
    <source>
        <dbReference type="ARBA" id="ARBA00023002"/>
    </source>
</evidence>
<comment type="similarity">
    <text evidence="2">Belongs to the NAD(P)-dependent epimerase/dehydratase family. Dihydroflavonol-4-reductase subfamily.</text>
</comment>
<dbReference type="PANTHER" id="PTHR10366">
    <property type="entry name" value="NAD DEPENDENT EPIMERASE/DEHYDRATASE"/>
    <property type="match status" value="1"/>
</dbReference>
<keyword evidence="5" id="KW-1185">Reference proteome</keyword>
<evidence type="ECO:0000256" key="2">
    <source>
        <dbReference type="ARBA" id="ARBA00023445"/>
    </source>
</evidence>
<organism evidence="4 5">
    <name type="scientific">Elsinoe ampelina</name>
    <dbReference type="NCBI Taxonomy" id="302913"/>
    <lineage>
        <taxon>Eukaryota</taxon>
        <taxon>Fungi</taxon>
        <taxon>Dikarya</taxon>
        <taxon>Ascomycota</taxon>
        <taxon>Pezizomycotina</taxon>
        <taxon>Dothideomycetes</taxon>
        <taxon>Dothideomycetidae</taxon>
        <taxon>Myriangiales</taxon>
        <taxon>Elsinoaceae</taxon>
        <taxon>Elsinoe</taxon>
    </lineage>
</organism>
<dbReference type="Proteomes" id="UP000799538">
    <property type="component" value="Unassembled WGS sequence"/>
</dbReference>
<dbReference type="InterPro" id="IPR036291">
    <property type="entry name" value="NAD(P)-bd_dom_sf"/>
</dbReference>